<dbReference type="PANTHER" id="PTHR10996:SF178">
    <property type="entry name" value="2-HYDROXYACID DEHYDROGENASE YGL185C-RELATED"/>
    <property type="match status" value="1"/>
</dbReference>
<protein>
    <submittedName>
        <fullName evidence="7">Hydroxyacid dehydrogenase</fullName>
    </submittedName>
</protein>
<dbReference type="InterPro" id="IPR006140">
    <property type="entry name" value="D-isomer_DH_NAD-bd"/>
</dbReference>
<keyword evidence="3" id="KW-0520">NAD</keyword>
<dbReference type="InterPro" id="IPR006139">
    <property type="entry name" value="D-isomer_2_OHA_DH_cat_dom"/>
</dbReference>
<evidence type="ECO:0000256" key="2">
    <source>
        <dbReference type="ARBA" id="ARBA00023002"/>
    </source>
</evidence>
<dbReference type="CDD" id="cd12156">
    <property type="entry name" value="HPPR"/>
    <property type="match status" value="1"/>
</dbReference>
<evidence type="ECO:0000259" key="6">
    <source>
        <dbReference type="Pfam" id="PF02826"/>
    </source>
</evidence>
<evidence type="ECO:0000259" key="5">
    <source>
        <dbReference type="Pfam" id="PF00389"/>
    </source>
</evidence>
<dbReference type="GO" id="GO:0016618">
    <property type="term" value="F:hydroxypyruvate reductase [NAD(P)H] activity"/>
    <property type="evidence" value="ECO:0007669"/>
    <property type="project" value="TreeGrafter"/>
</dbReference>
<dbReference type="OrthoDB" id="9805416at2"/>
<evidence type="ECO:0000313" key="8">
    <source>
        <dbReference type="Proteomes" id="UP000194161"/>
    </source>
</evidence>
<dbReference type="Proteomes" id="UP000194161">
    <property type="component" value="Chromosome"/>
</dbReference>
<gene>
    <name evidence="7" type="ORF">CAL15_24055</name>
</gene>
<feature type="domain" description="D-isomer specific 2-hydroxyacid dehydrogenase catalytic" evidence="5">
    <location>
        <begin position="11"/>
        <end position="311"/>
    </location>
</feature>
<dbReference type="InterPro" id="IPR050223">
    <property type="entry name" value="D-isomer_2-hydroxyacid_DH"/>
</dbReference>
<keyword evidence="1" id="KW-0521">NADP</keyword>
<sequence length="313" mass="32760">MKPVLLVLIPLADAHLAQLHERYDVRHAPTAAARDAAIAHADAGAIRVVLTNGAVGLKGAEMDRLGGLELVCALGAGYENIDLDAARRRGIAVGNGAGTNDDCVADHAFGLLLAAVRGLRKLDAHTRAGGWRDGLPPLPNFSHQRLGILGLGTIGRKIAQRARGFELEVGYHNRRKLDDTSYAYFDTPLALAEWADYLVVVTPGGAATRHLVNADVLRALGAGGFVVNVARGSVVDTAALAAALRDGTIAGAGLDVYESEPEAPAELLDLDNIILTPHVGGNSPRAMAASVQRFLDNAARHFAGQPLVSPVTL</sequence>
<dbReference type="SUPFAM" id="SSF52283">
    <property type="entry name" value="Formate/glycerate dehydrogenase catalytic domain-like"/>
    <property type="match status" value="1"/>
</dbReference>
<dbReference type="GO" id="GO:0030267">
    <property type="term" value="F:glyoxylate reductase (NADPH) activity"/>
    <property type="evidence" value="ECO:0007669"/>
    <property type="project" value="TreeGrafter"/>
</dbReference>
<proteinExistence type="inferred from homology"/>
<dbReference type="Gene3D" id="3.40.50.720">
    <property type="entry name" value="NAD(P)-binding Rossmann-like Domain"/>
    <property type="match status" value="2"/>
</dbReference>
<comment type="similarity">
    <text evidence="4">Belongs to the D-isomer specific 2-hydroxyacid dehydrogenase family.</text>
</comment>
<evidence type="ECO:0000256" key="3">
    <source>
        <dbReference type="ARBA" id="ARBA00023027"/>
    </source>
</evidence>
<dbReference type="Pfam" id="PF02826">
    <property type="entry name" value="2-Hacid_dh_C"/>
    <property type="match status" value="1"/>
</dbReference>
<dbReference type="KEGG" id="bgm:CAL15_24055"/>
<dbReference type="SUPFAM" id="SSF51735">
    <property type="entry name" value="NAD(P)-binding Rossmann-fold domains"/>
    <property type="match status" value="1"/>
</dbReference>
<dbReference type="STRING" id="463040.CAL15_24055"/>
<dbReference type="Pfam" id="PF00389">
    <property type="entry name" value="2-Hacid_dh"/>
    <property type="match status" value="1"/>
</dbReference>
<feature type="domain" description="D-isomer specific 2-hydroxyacid dehydrogenase NAD-binding" evidence="6">
    <location>
        <begin position="109"/>
        <end position="280"/>
    </location>
</feature>
<dbReference type="GO" id="GO:0005829">
    <property type="term" value="C:cytosol"/>
    <property type="evidence" value="ECO:0007669"/>
    <property type="project" value="TreeGrafter"/>
</dbReference>
<dbReference type="PANTHER" id="PTHR10996">
    <property type="entry name" value="2-HYDROXYACID DEHYDROGENASE-RELATED"/>
    <property type="match status" value="1"/>
</dbReference>
<dbReference type="EMBL" id="CP021111">
    <property type="protein sequence ID" value="ARP97171.1"/>
    <property type="molecule type" value="Genomic_DNA"/>
</dbReference>
<reference evidence="7 8" key="1">
    <citation type="submission" date="2017-05" db="EMBL/GenBank/DDBJ databases">
        <title>Complete and WGS of Bordetella genogroups.</title>
        <authorList>
            <person name="Spilker T."/>
            <person name="LiPuma J."/>
        </authorList>
    </citation>
    <scope>NUCLEOTIDE SEQUENCE [LARGE SCALE GENOMIC DNA]</scope>
    <source>
        <strain evidence="7 8">AU7206</strain>
    </source>
</reference>
<organism evidence="7 8">
    <name type="scientific">Bordetella genomosp. 13</name>
    <dbReference type="NCBI Taxonomy" id="463040"/>
    <lineage>
        <taxon>Bacteria</taxon>
        <taxon>Pseudomonadati</taxon>
        <taxon>Pseudomonadota</taxon>
        <taxon>Betaproteobacteria</taxon>
        <taxon>Burkholderiales</taxon>
        <taxon>Alcaligenaceae</taxon>
        <taxon>Bordetella</taxon>
    </lineage>
</organism>
<dbReference type="InterPro" id="IPR036291">
    <property type="entry name" value="NAD(P)-bd_dom_sf"/>
</dbReference>
<dbReference type="FunFam" id="3.40.50.720:FF:000213">
    <property type="entry name" value="Putative 2-hydroxyacid dehydrogenase"/>
    <property type="match status" value="1"/>
</dbReference>
<name>A0A1W6ZIJ0_9BORD</name>
<keyword evidence="2 4" id="KW-0560">Oxidoreductase</keyword>
<evidence type="ECO:0000256" key="4">
    <source>
        <dbReference type="RuleBase" id="RU003719"/>
    </source>
</evidence>
<accession>A0A1W6ZIJ0</accession>
<dbReference type="RefSeq" id="WP_086080810.1">
    <property type="nucleotide sequence ID" value="NZ_CP021111.1"/>
</dbReference>
<dbReference type="GO" id="GO:0051287">
    <property type="term" value="F:NAD binding"/>
    <property type="evidence" value="ECO:0007669"/>
    <property type="project" value="InterPro"/>
</dbReference>
<keyword evidence="8" id="KW-1185">Reference proteome</keyword>
<evidence type="ECO:0000313" key="7">
    <source>
        <dbReference type="EMBL" id="ARP97171.1"/>
    </source>
</evidence>
<dbReference type="AlphaFoldDB" id="A0A1W6ZIJ0"/>
<evidence type="ECO:0000256" key="1">
    <source>
        <dbReference type="ARBA" id="ARBA00022857"/>
    </source>
</evidence>